<evidence type="ECO:0000313" key="3">
    <source>
        <dbReference type="EMBL" id="CDS90343.1"/>
    </source>
</evidence>
<dbReference type="EMBL" id="LK932419">
    <property type="protein sequence ID" value="CDS90343.1"/>
    <property type="molecule type" value="Genomic_DNA"/>
</dbReference>
<dbReference type="GeneID" id="66356103"/>
<gene>
    <name evidence="4" type="ORF">BN1095_1300096</name>
    <name evidence="2" type="ORF">BN1096_790051</name>
    <name evidence="3" type="ORF">BN1097_790052</name>
</gene>
<organism evidence="2">
    <name type="scientific">Clostridioides difficile</name>
    <name type="common">Peptoclostridium difficile</name>
    <dbReference type="NCBI Taxonomy" id="1496"/>
    <lineage>
        <taxon>Bacteria</taxon>
        <taxon>Bacillati</taxon>
        <taxon>Bacillota</taxon>
        <taxon>Clostridia</taxon>
        <taxon>Peptostreptococcales</taxon>
        <taxon>Peptostreptococcaceae</taxon>
        <taxon>Clostridioides</taxon>
    </lineage>
</organism>
<sequence>MNEKSSFKQIEIILAVIFLVLTYYKVRLTPAFIVIFIPLYLSYFAVSMIVNQIAIKLLEIRQAREATNYNIGNG</sequence>
<dbReference type="RefSeq" id="WP_021363109.1">
    <property type="nucleotide sequence ID" value="NZ_BBYB01000267.1"/>
</dbReference>
<accession>A0A069APH3</accession>
<name>A0A069APH3_CLODI</name>
<dbReference type="EMBL" id="LK932534">
    <property type="protein sequence ID" value="CDS90142.1"/>
    <property type="molecule type" value="Genomic_DNA"/>
</dbReference>
<evidence type="ECO:0000313" key="4">
    <source>
        <dbReference type="EMBL" id="CDS93226.1"/>
    </source>
</evidence>
<feature type="transmembrane region" description="Helical" evidence="1">
    <location>
        <begin position="32"/>
        <end position="54"/>
    </location>
</feature>
<keyword evidence="1" id="KW-1133">Transmembrane helix</keyword>
<dbReference type="EMBL" id="LK932773">
    <property type="protein sequence ID" value="CDS93226.1"/>
    <property type="molecule type" value="Genomic_DNA"/>
</dbReference>
<keyword evidence="1" id="KW-0472">Membrane</keyword>
<dbReference type="AlphaFoldDB" id="A0A069APH3"/>
<feature type="transmembrane region" description="Helical" evidence="1">
    <location>
        <begin position="7"/>
        <end position="26"/>
    </location>
</feature>
<protein>
    <submittedName>
        <fullName evidence="2">Uncharacterized protein</fullName>
    </submittedName>
</protein>
<keyword evidence="1" id="KW-0812">Transmembrane</keyword>
<evidence type="ECO:0000313" key="2">
    <source>
        <dbReference type="EMBL" id="CDS90142.1"/>
    </source>
</evidence>
<proteinExistence type="predicted"/>
<reference evidence="2" key="1">
    <citation type="submission" date="2014-07" db="EMBL/GenBank/DDBJ databases">
        <authorList>
            <person name="Monot Marc"/>
        </authorList>
    </citation>
    <scope>NUCLEOTIDE SEQUENCE</scope>
    <source>
        <strain evidence="4">7032989</strain>
        <strain evidence="3">7032994</strain>
    </source>
</reference>
<evidence type="ECO:0000256" key="1">
    <source>
        <dbReference type="SAM" id="Phobius"/>
    </source>
</evidence>